<keyword evidence="1" id="KW-0732">Signal</keyword>
<name>A0A3G5BIL3_DOLGE</name>
<feature type="chain" id="PRO_5018061042" evidence="1">
    <location>
        <begin position="20"/>
        <end position="275"/>
    </location>
</feature>
<dbReference type="PANTHER" id="PTHR20993">
    <property type="entry name" value="GH07914P"/>
    <property type="match status" value="1"/>
</dbReference>
<dbReference type="InterPro" id="IPR038606">
    <property type="entry name" value="To_sf"/>
</dbReference>
<protein>
    <submittedName>
        <fullName evidence="2">Venom polypeptide</fullName>
    </submittedName>
</protein>
<dbReference type="InterPro" id="IPR010562">
    <property type="entry name" value="Haemolymph_juvenile_hormone-bd"/>
</dbReference>
<proteinExistence type="evidence at transcript level"/>
<feature type="signal peptide" evidence="1">
    <location>
        <begin position="1"/>
        <end position="19"/>
    </location>
</feature>
<dbReference type="PANTHER" id="PTHR20993:SF0">
    <property type="entry name" value="GH07914P"/>
    <property type="match status" value="1"/>
</dbReference>
<dbReference type="SMART" id="SM00700">
    <property type="entry name" value="JHBP"/>
    <property type="match status" value="1"/>
</dbReference>
<organism evidence="2">
    <name type="scientific">Dolopus genitalis</name>
    <name type="common">Giant Australian assassin fly</name>
    <name type="synonym">Asilus genitalis</name>
    <dbReference type="NCBI Taxonomy" id="2488630"/>
    <lineage>
        <taxon>Eukaryota</taxon>
        <taxon>Metazoa</taxon>
        <taxon>Ecdysozoa</taxon>
        <taxon>Arthropoda</taxon>
        <taxon>Hexapoda</taxon>
        <taxon>Insecta</taxon>
        <taxon>Pterygota</taxon>
        <taxon>Neoptera</taxon>
        <taxon>Endopterygota</taxon>
        <taxon>Diptera</taxon>
        <taxon>Brachycera</taxon>
        <taxon>Muscomorpha</taxon>
        <taxon>Asiloidea</taxon>
        <taxon>Asilidae</taxon>
        <taxon>Asilinae</taxon>
        <taxon>Dolopus</taxon>
    </lineage>
</organism>
<dbReference type="AlphaFoldDB" id="A0A3G5BIL3"/>
<reference evidence="2" key="1">
    <citation type="journal article" date="2018" name="Toxins">
        <title>Buzz kill: function and proteomic composition of venom from the giant assassin fly Dolopus genitalis (Diptera: Asilidae).</title>
        <authorList>
            <person name="Walker A.A."/>
            <person name="Dobson J."/>
            <person name="Jin J."/>
            <person name="Robinson S.D."/>
            <person name="Herzig V."/>
            <person name="Vetter I."/>
            <person name="King G.F."/>
            <person name="Fry B.G."/>
        </authorList>
    </citation>
    <scope>NUCLEOTIDE SEQUENCE</scope>
    <source>
        <strain evidence="2">Dg109</strain>
        <tissue evidence="2">Venom/thoracic glands</tissue>
    </source>
</reference>
<evidence type="ECO:0000256" key="1">
    <source>
        <dbReference type="SAM" id="SignalP"/>
    </source>
</evidence>
<evidence type="ECO:0000313" key="2">
    <source>
        <dbReference type="EMBL" id="AYV99630.1"/>
    </source>
</evidence>
<dbReference type="EMBL" id="MK075227">
    <property type="protein sequence ID" value="AYV99630.1"/>
    <property type="molecule type" value="mRNA"/>
</dbReference>
<accession>A0A3G5BIL3</accession>
<dbReference type="Gene3D" id="3.15.10.30">
    <property type="entry name" value="Haemolymph juvenile hormone binding protein"/>
    <property type="match status" value="1"/>
</dbReference>
<dbReference type="Pfam" id="PF06585">
    <property type="entry name" value="JHBP"/>
    <property type="match status" value="1"/>
</dbReference>
<sequence length="275" mass="30753">MKLRFTLLLCCFVAAVALAQDFPDSGISEEEKSFLGLNDQLAKALENLKKQMPCGFPDHGIPPLAPFKRPYTEIQYNHALFSILANFFDLRVDGLNDYRTNAVTMSILTMKGTFDLNFNMIAAKGQYKMNFFPINLIRIKGEGDLDFKLKDLRVKGDFQLGIKGKGTTLKSFNIGVVLGDVNSNISNLLGGGLAGRLANRAIENFVKFFIKTQHRFVSDTLRKKIVTIVNDKLQNYTVKDLLDIIAASQKPPTCVPPPDNEINLLLKLLQLTELH</sequence>